<evidence type="ECO:0000313" key="1">
    <source>
        <dbReference type="EMBL" id="KAK3793452.1"/>
    </source>
</evidence>
<gene>
    <name evidence="1" type="ORF">RRG08_002010</name>
</gene>
<accession>A0AAE1AV72</accession>
<proteinExistence type="predicted"/>
<dbReference type="AlphaFoldDB" id="A0AAE1AV72"/>
<dbReference type="Proteomes" id="UP001283361">
    <property type="component" value="Unassembled WGS sequence"/>
</dbReference>
<reference evidence="1" key="1">
    <citation type="journal article" date="2023" name="G3 (Bethesda)">
        <title>A reference genome for the long-term kleptoplast-retaining sea slug Elysia crispata morphotype clarki.</title>
        <authorList>
            <person name="Eastman K.E."/>
            <person name="Pendleton A.L."/>
            <person name="Shaikh M.A."/>
            <person name="Suttiyut T."/>
            <person name="Ogas R."/>
            <person name="Tomko P."/>
            <person name="Gavelis G."/>
            <person name="Widhalm J.R."/>
            <person name="Wisecaver J.H."/>
        </authorList>
    </citation>
    <scope>NUCLEOTIDE SEQUENCE</scope>
    <source>
        <strain evidence="1">ECLA1</strain>
    </source>
</reference>
<keyword evidence="2" id="KW-1185">Reference proteome</keyword>
<dbReference type="EMBL" id="JAWDGP010001240">
    <property type="protein sequence ID" value="KAK3793452.1"/>
    <property type="molecule type" value="Genomic_DNA"/>
</dbReference>
<evidence type="ECO:0000313" key="2">
    <source>
        <dbReference type="Proteomes" id="UP001283361"/>
    </source>
</evidence>
<organism evidence="1 2">
    <name type="scientific">Elysia crispata</name>
    <name type="common">lettuce slug</name>
    <dbReference type="NCBI Taxonomy" id="231223"/>
    <lineage>
        <taxon>Eukaryota</taxon>
        <taxon>Metazoa</taxon>
        <taxon>Spiralia</taxon>
        <taxon>Lophotrochozoa</taxon>
        <taxon>Mollusca</taxon>
        <taxon>Gastropoda</taxon>
        <taxon>Heterobranchia</taxon>
        <taxon>Euthyneura</taxon>
        <taxon>Panpulmonata</taxon>
        <taxon>Sacoglossa</taxon>
        <taxon>Placobranchoidea</taxon>
        <taxon>Plakobranchidae</taxon>
        <taxon>Elysia</taxon>
    </lineage>
</organism>
<comment type="caution">
    <text evidence="1">The sequence shown here is derived from an EMBL/GenBank/DDBJ whole genome shotgun (WGS) entry which is preliminary data.</text>
</comment>
<sequence length="83" mass="9569">MINLPHASLGPKPSPYKRRSRKDLLVAYTLRQVEKRFVGGLYPEAGSRKDLLVAYTLRQVEKRFVGGLYPEAGREKICWWPIP</sequence>
<protein>
    <submittedName>
        <fullName evidence="1">Uncharacterized protein</fullName>
    </submittedName>
</protein>
<name>A0AAE1AV72_9GAST</name>